<dbReference type="InterPro" id="IPR045851">
    <property type="entry name" value="AMP-bd_C_sf"/>
</dbReference>
<dbReference type="InterPro" id="IPR000873">
    <property type="entry name" value="AMP-dep_synth/lig_dom"/>
</dbReference>
<name>A0A8H3VS35_VENIN</name>
<dbReference type="AlphaFoldDB" id="A0A8H3VS35"/>
<comment type="caution">
    <text evidence="4">The sequence shown here is derived from an EMBL/GenBank/DDBJ whole genome shotgun (WGS) entry which is preliminary data.</text>
</comment>
<dbReference type="InterPro" id="IPR025110">
    <property type="entry name" value="AMP-bd_C"/>
</dbReference>
<evidence type="ECO:0000256" key="1">
    <source>
        <dbReference type="ARBA" id="ARBA00006432"/>
    </source>
</evidence>
<dbReference type="PANTHER" id="PTHR24096">
    <property type="entry name" value="LONG-CHAIN-FATTY-ACID--COA LIGASE"/>
    <property type="match status" value="1"/>
</dbReference>
<dbReference type="GO" id="GO:0019748">
    <property type="term" value="P:secondary metabolic process"/>
    <property type="evidence" value="ECO:0007669"/>
    <property type="project" value="TreeGrafter"/>
</dbReference>
<evidence type="ECO:0000259" key="3">
    <source>
        <dbReference type="Pfam" id="PF13193"/>
    </source>
</evidence>
<dbReference type="Gene3D" id="3.40.50.12780">
    <property type="entry name" value="N-terminal domain of ligase-like"/>
    <property type="match status" value="1"/>
</dbReference>
<evidence type="ECO:0000313" key="5">
    <source>
        <dbReference type="Proteomes" id="UP000490939"/>
    </source>
</evidence>
<feature type="domain" description="AMP-dependent synthetase/ligase" evidence="2">
    <location>
        <begin position="1"/>
        <end position="164"/>
    </location>
</feature>
<comment type="similarity">
    <text evidence="1">Belongs to the ATP-dependent AMP-binding enzyme family.</text>
</comment>
<protein>
    <submittedName>
        <fullName evidence="4">Uncharacterized protein</fullName>
    </submittedName>
</protein>
<organism evidence="4 5">
    <name type="scientific">Venturia inaequalis</name>
    <name type="common">Apple scab fungus</name>
    <dbReference type="NCBI Taxonomy" id="5025"/>
    <lineage>
        <taxon>Eukaryota</taxon>
        <taxon>Fungi</taxon>
        <taxon>Dikarya</taxon>
        <taxon>Ascomycota</taxon>
        <taxon>Pezizomycotina</taxon>
        <taxon>Dothideomycetes</taxon>
        <taxon>Pleosporomycetidae</taxon>
        <taxon>Venturiales</taxon>
        <taxon>Venturiaceae</taxon>
        <taxon>Venturia</taxon>
    </lineage>
</organism>
<dbReference type="SUPFAM" id="SSF56801">
    <property type="entry name" value="Acetyl-CoA synthetase-like"/>
    <property type="match status" value="1"/>
</dbReference>
<evidence type="ECO:0000259" key="2">
    <source>
        <dbReference type="Pfam" id="PF00501"/>
    </source>
</evidence>
<sequence length="315" mass="35036">MFHVSQVPRAHTSPLRSGIVTHVMRRFDLEPWLKAIFKYKITEMNMVPMMVVLLLTSNHPLVTPSTFSTIKYSWSGAAPLDKSLQAWFKAMLPKDTPFNQVWGMSETSCVASMLYYPGQDESGSVGPVVPNCDVKLVDEAGRDVTAVGVKGELCIRGPIIVNKYHKNEEANRASWDEDGYFWTGDVAYFGPDEGEGRPIFIIDRKKELIKVRGFQVAPAELEAVIVHHPEVTDAAVVGVQNSHGDSEVPRAYVVRRPGSSLTEEDVRKYSSEKLAKYKSLDGGVRFVDAIPKNASGKILKNLLREQAKKEMGAKL</sequence>
<reference evidence="4 5" key="1">
    <citation type="submission" date="2019-07" db="EMBL/GenBank/DDBJ databases">
        <title>Venturia inaequalis Genome Resource.</title>
        <authorList>
            <person name="Lichtner F.J."/>
        </authorList>
    </citation>
    <scope>NUCLEOTIDE SEQUENCE [LARGE SCALE GENOMIC DNA]</scope>
    <source>
        <strain evidence="4 5">DMI_063113</strain>
    </source>
</reference>
<dbReference type="Pfam" id="PF00501">
    <property type="entry name" value="AMP-binding"/>
    <property type="match status" value="1"/>
</dbReference>
<dbReference type="GO" id="GO:0016405">
    <property type="term" value="F:CoA-ligase activity"/>
    <property type="evidence" value="ECO:0007669"/>
    <property type="project" value="TreeGrafter"/>
</dbReference>
<dbReference type="Pfam" id="PF13193">
    <property type="entry name" value="AMP-binding_C"/>
    <property type="match status" value="1"/>
</dbReference>
<feature type="domain" description="AMP-binding enzyme C-terminal" evidence="3">
    <location>
        <begin position="220"/>
        <end position="297"/>
    </location>
</feature>
<dbReference type="Proteomes" id="UP000490939">
    <property type="component" value="Unassembled WGS sequence"/>
</dbReference>
<keyword evidence="5" id="KW-1185">Reference proteome</keyword>
<gene>
    <name evidence="4" type="ORF">EG327_006827</name>
</gene>
<dbReference type="PANTHER" id="PTHR24096:SF265">
    <property type="entry name" value="ENZYME, PUTATIVE (AFU_ORTHOLOGUE AFUA_5G14270)-RELATED"/>
    <property type="match status" value="1"/>
</dbReference>
<proteinExistence type="inferred from homology"/>
<accession>A0A8H3VS35</accession>
<dbReference type="InterPro" id="IPR042099">
    <property type="entry name" value="ANL_N_sf"/>
</dbReference>
<dbReference type="FunFam" id="3.30.300.30:FF:000007">
    <property type="entry name" value="4-coumarate--CoA ligase 2"/>
    <property type="match status" value="1"/>
</dbReference>
<dbReference type="EMBL" id="WNWR01000040">
    <property type="protein sequence ID" value="KAE9993045.1"/>
    <property type="molecule type" value="Genomic_DNA"/>
</dbReference>
<evidence type="ECO:0000313" key="4">
    <source>
        <dbReference type="EMBL" id="KAE9993045.1"/>
    </source>
</evidence>
<dbReference type="Gene3D" id="3.30.300.30">
    <property type="match status" value="1"/>
</dbReference>